<protein>
    <submittedName>
        <fullName evidence="4">GNAT family N-acetyltransferase</fullName>
    </submittedName>
</protein>
<accession>A0A8J6ZMH0</accession>
<dbReference type="Gene3D" id="3.40.630.30">
    <property type="match status" value="1"/>
</dbReference>
<proteinExistence type="predicted"/>
<feature type="domain" description="N-acetyltransferase" evidence="3">
    <location>
        <begin position="11"/>
        <end position="152"/>
    </location>
</feature>
<organism evidence="4 5">
    <name type="scientific">Desmonostoc muscorum LEGE 12446</name>
    <dbReference type="NCBI Taxonomy" id="1828758"/>
    <lineage>
        <taxon>Bacteria</taxon>
        <taxon>Bacillati</taxon>
        <taxon>Cyanobacteriota</taxon>
        <taxon>Cyanophyceae</taxon>
        <taxon>Nostocales</taxon>
        <taxon>Nostocaceae</taxon>
        <taxon>Desmonostoc</taxon>
    </lineage>
</organism>
<dbReference type="EMBL" id="JADEXS010000034">
    <property type="protein sequence ID" value="MBE9021681.1"/>
    <property type="molecule type" value="Genomic_DNA"/>
</dbReference>
<dbReference type="Pfam" id="PF00583">
    <property type="entry name" value="Acetyltransf_1"/>
    <property type="match status" value="1"/>
</dbReference>
<reference evidence="4" key="1">
    <citation type="submission" date="2020-10" db="EMBL/GenBank/DDBJ databases">
        <authorList>
            <person name="Castelo-Branco R."/>
            <person name="Eusebio N."/>
            <person name="Adriana R."/>
            <person name="Vieira A."/>
            <person name="Brugerolle De Fraissinette N."/>
            <person name="Rezende De Castro R."/>
            <person name="Schneider M.P."/>
            <person name="Vasconcelos V."/>
            <person name="Leao P.N."/>
        </authorList>
    </citation>
    <scope>NUCLEOTIDE SEQUENCE</scope>
    <source>
        <strain evidence="4">LEGE 12446</strain>
    </source>
</reference>
<dbReference type="InterPro" id="IPR050832">
    <property type="entry name" value="Bact_Acetyltransf"/>
</dbReference>
<evidence type="ECO:0000256" key="2">
    <source>
        <dbReference type="ARBA" id="ARBA00023315"/>
    </source>
</evidence>
<dbReference type="RefSeq" id="WP_193913906.1">
    <property type="nucleotide sequence ID" value="NZ_JADEXS020000001.1"/>
</dbReference>
<evidence type="ECO:0000256" key="1">
    <source>
        <dbReference type="ARBA" id="ARBA00022679"/>
    </source>
</evidence>
<dbReference type="PANTHER" id="PTHR43877">
    <property type="entry name" value="AMINOALKYLPHOSPHONATE N-ACETYLTRANSFERASE-RELATED-RELATED"/>
    <property type="match status" value="1"/>
</dbReference>
<dbReference type="PANTHER" id="PTHR43877:SF1">
    <property type="entry name" value="ACETYLTRANSFERASE"/>
    <property type="match status" value="1"/>
</dbReference>
<sequence length="152" mass="17579">MTNKVSTDVQVKIRQSKIQDAEQIAILSEQLNYPATKTQIEQRLLQIENNNSHIVYVATVENDYVIGWVHAHIYDLIVMPKQAMILGLVVDKDYRNHGIGRFLMQQIEQWASLLGCDGIRLNSNIKRKEAHVFYEKIGYTNIKQSMTFTKKT</sequence>
<dbReference type="SUPFAM" id="SSF55729">
    <property type="entry name" value="Acyl-CoA N-acyltransferases (Nat)"/>
    <property type="match status" value="1"/>
</dbReference>
<dbReference type="PROSITE" id="PS51186">
    <property type="entry name" value="GNAT"/>
    <property type="match status" value="1"/>
</dbReference>
<dbReference type="InterPro" id="IPR000182">
    <property type="entry name" value="GNAT_dom"/>
</dbReference>
<dbReference type="Proteomes" id="UP000622533">
    <property type="component" value="Unassembled WGS sequence"/>
</dbReference>
<dbReference type="InterPro" id="IPR016181">
    <property type="entry name" value="Acyl_CoA_acyltransferase"/>
</dbReference>
<dbReference type="GO" id="GO:0016747">
    <property type="term" value="F:acyltransferase activity, transferring groups other than amino-acyl groups"/>
    <property type="evidence" value="ECO:0007669"/>
    <property type="project" value="InterPro"/>
</dbReference>
<dbReference type="AlphaFoldDB" id="A0A8J6ZMH0"/>
<keyword evidence="1" id="KW-0808">Transferase</keyword>
<name>A0A8J6ZMH0_DESMC</name>
<gene>
    <name evidence="4" type="ORF">IQ276_04140</name>
</gene>
<keyword evidence="2" id="KW-0012">Acyltransferase</keyword>
<comment type="caution">
    <text evidence="4">The sequence shown here is derived from an EMBL/GenBank/DDBJ whole genome shotgun (WGS) entry which is preliminary data.</text>
</comment>
<evidence type="ECO:0000259" key="3">
    <source>
        <dbReference type="PROSITE" id="PS51186"/>
    </source>
</evidence>
<dbReference type="CDD" id="cd04301">
    <property type="entry name" value="NAT_SF"/>
    <property type="match status" value="1"/>
</dbReference>
<evidence type="ECO:0000313" key="4">
    <source>
        <dbReference type="EMBL" id="MBE9021681.1"/>
    </source>
</evidence>
<keyword evidence="5" id="KW-1185">Reference proteome</keyword>
<evidence type="ECO:0000313" key="5">
    <source>
        <dbReference type="Proteomes" id="UP000622533"/>
    </source>
</evidence>